<evidence type="ECO:0000256" key="2">
    <source>
        <dbReference type="ARBA" id="ARBA00010260"/>
    </source>
</evidence>
<dbReference type="GO" id="GO:0009966">
    <property type="term" value="P:regulation of signal transduction"/>
    <property type="evidence" value="ECO:0007669"/>
    <property type="project" value="InterPro"/>
</dbReference>
<dbReference type="GO" id="GO:0005576">
    <property type="term" value="C:extracellular region"/>
    <property type="evidence" value="ECO:0007669"/>
    <property type="project" value="TreeGrafter"/>
</dbReference>
<evidence type="ECO:0000313" key="13">
    <source>
        <dbReference type="Proteomes" id="UP001331761"/>
    </source>
</evidence>
<dbReference type="GO" id="GO:0098552">
    <property type="term" value="C:side of membrane"/>
    <property type="evidence" value="ECO:0007669"/>
    <property type="project" value="UniProtKB-KW"/>
</dbReference>
<evidence type="ECO:0000256" key="3">
    <source>
        <dbReference type="ARBA" id="ARBA00022475"/>
    </source>
</evidence>
<keyword evidence="10" id="KW-0449">Lipoprotein</keyword>
<sequence length="256" mass="29006">SLTNKEIYTLVNTSVIQFHTNVLPSAFLCFALGTCRTASTPYMECMRNNVQQWTSFFGDAPLKMAQKVADAISQYRKVDAILQVLHNSLITAEDEITMECAHRFHNVTVCPKCITDDTVRHCRSSCEFASLGCMENLSKKWDSNIDELYELTREYAEGFVQLVQGIANGMRRLVQMKAPRLAKVVVNKCGPLSNESNIYTTSFMSSKPQKPQEEKPMTKELVEHMRTLKKCWTQLAVRMCSGATDESYCWNGTNIV</sequence>
<keyword evidence="3" id="KW-1003">Cell membrane</keyword>
<dbReference type="Proteomes" id="UP001331761">
    <property type="component" value="Unassembled WGS sequence"/>
</dbReference>
<feature type="non-terminal residue" evidence="12">
    <location>
        <position position="256"/>
    </location>
</feature>
<evidence type="ECO:0000313" key="12">
    <source>
        <dbReference type="EMBL" id="KAK5986512.1"/>
    </source>
</evidence>
<organism evidence="12 13">
    <name type="scientific">Trichostrongylus colubriformis</name>
    <name type="common">Black scour worm</name>
    <dbReference type="NCBI Taxonomy" id="6319"/>
    <lineage>
        <taxon>Eukaryota</taxon>
        <taxon>Metazoa</taxon>
        <taxon>Ecdysozoa</taxon>
        <taxon>Nematoda</taxon>
        <taxon>Chromadorea</taxon>
        <taxon>Rhabditida</taxon>
        <taxon>Rhabditina</taxon>
        <taxon>Rhabditomorpha</taxon>
        <taxon>Strongyloidea</taxon>
        <taxon>Trichostrongylidae</taxon>
        <taxon>Trichostrongylus</taxon>
    </lineage>
</organism>
<evidence type="ECO:0000256" key="5">
    <source>
        <dbReference type="ARBA" id="ARBA00022729"/>
    </source>
</evidence>
<dbReference type="GO" id="GO:0005886">
    <property type="term" value="C:plasma membrane"/>
    <property type="evidence" value="ECO:0007669"/>
    <property type="project" value="UniProtKB-SubCell"/>
</dbReference>
<proteinExistence type="inferred from homology"/>
<reference evidence="12 13" key="1">
    <citation type="submission" date="2019-10" db="EMBL/GenBank/DDBJ databases">
        <title>Assembly and Annotation for the nematode Trichostrongylus colubriformis.</title>
        <authorList>
            <person name="Martin J."/>
        </authorList>
    </citation>
    <scope>NUCLEOTIDE SEQUENCE [LARGE SCALE GENOMIC DNA]</scope>
    <source>
        <strain evidence="12">G859</strain>
        <tissue evidence="12">Whole worm</tissue>
    </source>
</reference>
<dbReference type="GO" id="GO:0009986">
    <property type="term" value="C:cell surface"/>
    <property type="evidence" value="ECO:0007669"/>
    <property type="project" value="TreeGrafter"/>
</dbReference>
<accession>A0AAN8FYF1</accession>
<evidence type="ECO:0000256" key="11">
    <source>
        <dbReference type="RuleBase" id="RU003518"/>
    </source>
</evidence>
<dbReference type="GO" id="GO:0045202">
    <property type="term" value="C:synapse"/>
    <property type="evidence" value="ECO:0007669"/>
    <property type="project" value="TreeGrafter"/>
</dbReference>
<evidence type="ECO:0000256" key="7">
    <source>
        <dbReference type="ARBA" id="ARBA00023136"/>
    </source>
</evidence>
<keyword evidence="5" id="KW-0732">Signal</keyword>
<dbReference type="AlphaFoldDB" id="A0AAN8FYF1"/>
<keyword evidence="7" id="KW-0472">Membrane</keyword>
<feature type="non-terminal residue" evidence="12">
    <location>
        <position position="1"/>
    </location>
</feature>
<evidence type="ECO:0000256" key="6">
    <source>
        <dbReference type="ARBA" id="ARBA00022974"/>
    </source>
</evidence>
<dbReference type="Pfam" id="PF01153">
    <property type="entry name" value="Glypican"/>
    <property type="match status" value="1"/>
</dbReference>
<evidence type="ECO:0000256" key="4">
    <source>
        <dbReference type="ARBA" id="ARBA00022622"/>
    </source>
</evidence>
<dbReference type="PANTHER" id="PTHR10822">
    <property type="entry name" value="GLYPICAN"/>
    <property type="match status" value="1"/>
</dbReference>
<comment type="subcellular location">
    <subcellularLocation>
        <location evidence="1">Cell membrane</location>
        <topology evidence="1">Lipid-anchor</topology>
        <topology evidence="1">GPI-anchor</topology>
    </subcellularLocation>
</comment>
<dbReference type="EMBL" id="WIXE01000524">
    <property type="protein sequence ID" value="KAK5986512.1"/>
    <property type="molecule type" value="Genomic_DNA"/>
</dbReference>
<keyword evidence="4" id="KW-0336">GPI-anchor</keyword>
<dbReference type="GO" id="GO:0016477">
    <property type="term" value="P:cell migration"/>
    <property type="evidence" value="ECO:0007669"/>
    <property type="project" value="TreeGrafter"/>
</dbReference>
<gene>
    <name evidence="12" type="ORF">GCK32_015866</name>
</gene>
<evidence type="ECO:0000256" key="9">
    <source>
        <dbReference type="ARBA" id="ARBA00023207"/>
    </source>
</evidence>
<evidence type="ECO:0000256" key="1">
    <source>
        <dbReference type="ARBA" id="ARBA00004609"/>
    </source>
</evidence>
<keyword evidence="6" id="KW-0654">Proteoglycan</keyword>
<evidence type="ECO:0000256" key="8">
    <source>
        <dbReference type="ARBA" id="ARBA00023180"/>
    </source>
</evidence>
<name>A0AAN8FYF1_TRICO</name>
<keyword evidence="9" id="KW-0357">Heparan sulfate</keyword>
<dbReference type="PANTHER" id="PTHR10822:SF30">
    <property type="entry name" value="DALLY-LIKE, ISOFORM A"/>
    <property type="match status" value="1"/>
</dbReference>
<dbReference type="InterPro" id="IPR001863">
    <property type="entry name" value="Glypican"/>
</dbReference>
<comment type="caution">
    <text evidence="12">The sequence shown here is derived from an EMBL/GenBank/DDBJ whole genome shotgun (WGS) entry which is preliminary data.</text>
</comment>
<protein>
    <submittedName>
        <fullName evidence="12">Uncharacterized protein</fullName>
    </submittedName>
</protein>
<evidence type="ECO:0000256" key="10">
    <source>
        <dbReference type="ARBA" id="ARBA00023288"/>
    </source>
</evidence>
<keyword evidence="8" id="KW-0325">Glycoprotein</keyword>
<keyword evidence="13" id="KW-1185">Reference proteome</keyword>
<comment type="similarity">
    <text evidence="2 11">Belongs to the glypican family.</text>
</comment>
<dbReference type="GO" id="GO:1905475">
    <property type="term" value="P:regulation of protein localization to membrane"/>
    <property type="evidence" value="ECO:0007669"/>
    <property type="project" value="TreeGrafter"/>
</dbReference>